<protein>
    <submittedName>
        <fullName evidence="2">Transcriptional regulator</fullName>
    </submittedName>
</protein>
<name>A0A9W6UME8_9ACTN</name>
<dbReference type="GO" id="GO:0003677">
    <property type="term" value="F:DNA binding"/>
    <property type="evidence" value="ECO:0007669"/>
    <property type="project" value="InterPro"/>
</dbReference>
<dbReference type="InterPro" id="IPR043917">
    <property type="entry name" value="DUF5753"/>
</dbReference>
<dbReference type="InterPro" id="IPR010982">
    <property type="entry name" value="Lambda_DNA-bd_dom_sf"/>
</dbReference>
<accession>A0A9W6UME8</accession>
<dbReference type="Pfam" id="PF19054">
    <property type="entry name" value="DUF5753"/>
    <property type="match status" value="1"/>
</dbReference>
<dbReference type="EMBL" id="BSRX01000007">
    <property type="protein sequence ID" value="GLW53624.1"/>
    <property type="molecule type" value="Genomic_DNA"/>
</dbReference>
<dbReference type="CDD" id="cd00093">
    <property type="entry name" value="HTH_XRE"/>
    <property type="match status" value="1"/>
</dbReference>
<organism evidence="2 3">
    <name type="scientific">Kitasatospora phosalacinea</name>
    <dbReference type="NCBI Taxonomy" id="2065"/>
    <lineage>
        <taxon>Bacteria</taxon>
        <taxon>Bacillati</taxon>
        <taxon>Actinomycetota</taxon>
        <taxon>Actinomycetes</taxon>
        <taxon>Kitasatosporales</taxon>
        <taxon>Streptomycetaceae</taxon>
        <taxon>Kitasatospora</taxon>
    </lineage>
</organism>
<dbReference type="Gene3D" id="1.10.260.40">
    <property type="entry name" value="lambda repressor-like DNA-binding domains"/>
    <property type="match status" value="1"/>
</dbReference>
<dbReference type="Proteomes" id="UP001165143">
    <property type="component" value="Unassembled WGS sequence"/>
</dbReference>
<dbReference type="Pfam" id="PF13560">
    <property type="entry name" value="HTH_31"/>
    <property type="match status" value="1"/>
</dbReference>
<evidence type="ECO:0000259" key="1">
    <source>
        <dbReference type="Pfam" id="PF19054"/>
    </source>
</evidence>
<dbReference type="InterPro" id="IPR001387">
    <property type="entry name" value="Cro/C1-type_HTH"/>
</dbReference>
<dbReference type="AlphaFoldDB" id="A0A9W6UME8"/>
<reference evidence="2" key="1">
    <citation type="submission" date="2023-02" db="EMBL/GenBank/DDBJ databases">
        <title>Kitasatospora phosalacinea NBRC 14362.</title>
        <authorList>
            <person name="Ichikawa N."/>
            <person name="Sato H."/>
            <person name="Tonouchi N."/>
        </authorList>
    </citation>
    <scope>NUCLEOTIDE SEQUENCE</scope>
    <source>
        <strain evidence="2">NBRC 14362</strain>
    </source>
</reference>
<dbReference type="OrthoDB" id="2897536at2"/>
<evidence type="ECO:0000313" key="3">
    <source>
        <dbReference type="Proteomes" id="UP001165143"/>
    </source>
</evidence>
<evidence type="ECO:0000313" key="2">
    <source>
        <dbReference type="EMBL" id="GLW53624.1"/>
    </source>
</evidence>
<gene>
    <name evidence="2" type="ORF">Kpho01_16350</name>
</gene>
<feature type="domain" description="DUF5753" evidence="1">
    <location>
        <begin position="92"/>
        <end position="269"/>
    </location>
</feature>
<sequence>MAQPERVLHPDRSARDLFGFQLRKLRKQQGLSLAMLADELRRGKTVIADVETADRPVPLDLPDELDRFFQADGLFAHLFNLSLRESFPNWSRRYVELERLAYEMRKYSAGTFPGLWQDDDYGLALIRLGNPRATDEEIARKWASRKARQELLARADPPLMWVVLDEAVIRRPVGGPEAMRRQIQRVLDLTERENSIVQVLPFAAGGHGALGGSTTLLDFTDGPRMAYVEGSDAGQLIDHAPKVRDFSLIYNLLQVRALAPEASREWLHRVQEEI</sequence>
<dbReference type="RefSeq" id="WP_051778499.1">
    <property type="nucleotide sequence ID" value="NZ_BSRX01000007.1"/>
</dbReference>
<dbReference type="SUPFAM" id="SSF47413">
    <property type="entry name" value="lambda repressor-like DNA-binding domains"/>
    <property type="match status" value="1"/>
</dbReference>
<comment type="caution">
    <text evidence="2">The sequence shown here is derived from an EMBL/GenBank/DDBJ whole genome shotgun (WGS) entry which is preliminary data.</text>
</comment>
<proteinExistence type="predicted"/>